<dbReference type="Proteomes" id="UP000186817">
    <property type="component" value="Unassembled WGS sequence"/>
</dbReference>
<evidence type="ECO:0000313" key="7">
    <source>
        <dbReference type="EMBL" id="OLP92254.1"/>
    </source>
</evidence>
<dbReference type="Pfam" id="PF00632">
    <property type="entry name" value="HECT"/>
    <property type="match status" value="1"/>
</dbReference>
<comment type="similarity">
    <text evidence="1">Belongs to the diacylglycerol acyltransferase family.</text>
</comment>
<dbReference type="SUPFAM" id="SSF56204">
    <property type="entry name" value="Hect, E3 ligase catalytic domain"/>
    <property type="match status" value="1"/>
</dbReference>
<dbReference type="InterPro" id="IPR035983">
    <property type="entry name" value="Hect_E3_ubiquitin_ligase"/>
</dbReference>
<dbReference type="InterPro" id="IPR000569">
    <property type="entry name" value="HECT_dom"/>
</dbReference>
<dbReference type="AlphaFoldDB" id="A0A1Q9DAM9"/>
<keyword evidence="8" id="KW-1185">Reference proteome</keyword>
<dbReference type="PANTHER" id="PTHR45670">
    <property type="entry name" value="E3 UBIQUITIN-PROTEIN LIGASE TRIP12"/>
    <property type="match status" value="1"/>
</dbReference>
<evidence type="ECO:0000256" key="5">
    <source>
        <dbReference type="PROSITE-ProRule" id="PRU00104"/>
    </source>
</evidence>
<dbReference type="GO" id="GO:0043161">
    <property type="term" value="P:proteasome-mediated ubiquitin-dependent protein catabolic process"/>
    <property type="evidence" value="ECO:0007669"/>
    <property type="project" value="TreeGrafter"/>
</dbReference>
<evidence type="ECO:0000256" key="3">
    <source>
        <dbReference type="ARBA" id="ARBA00022786"/>
    </source>
</evidence>
<organism evidence="7 8">
    <name type="scientific">Symbiodinium microadriaticum</name>
    <name type="common">Dinoflagellate</name>
    <name type="synonym">Zooxanthella microadriatica</name>
    <dbReference type="NCBI Taxonomy" id="2951"/>
    <lineage>
        <taxon>Eukaryota</taxon>
        <taxon>Sar</taxon>
        <taxon>Alveolata</taxon>
        <taxon>Dinophyceae</taxon>
        <taxon>Suessiales</taxon>
        <taxon>Symbiodiniaceae</taxon>
        <taxon>Symbiodinium</taxon>
    </lineage>
</organism>
<keyword evidence="4" id="KW-0012">Acyltransferase</keyword>
<evidence type="ECO:0000256" key="1">
    <source>
        <dbReference type="ARBA" id="ARBA00005420"/>
    </source>
</evidence>
<sequence length="624" mass="69247">MIDKLGGARCNWVAAPILFKLPFIRWYLKRAGVMPAKAQHIRNTLAGGSENVGVVLDGVAGIFQPKTEKQEAAWLLQRKGIVKMALETGASLVPVYGFGHTSLLSPILDPFRILERISIALDVSLVPFVGRWGWPMGPARRIPVVMAAGQPVECPQTSQPKQSEIDLYHTLLLDSFKDTFNAHKAAYGSVPAWCAKLAGACRFLFPYSVRRILHHSCNLGLGRALHHVQQRAVAQHAHNQETHRRLESEVSVASVPRQKVRISRQRLLDSAVKVMNLYSAGNALLEIEYAGEVGTGSGPTLEFYALVAENLRTLQPQLFRASTPGGMLYPQPYDPHWLRRADEQGSQQILERFRLLGQVVAKCIIDNRLVDIQLHPAFWRSVLGSAPLSQQWLRSVDPELHSSLENIRDMDADKLEGLCIDFTMPGHPSIELKPGGAGYSLNGSNREEYLHRVAEVALVEAVAPQINAFRTAFKELLPLETCRIWSEQELSFIIVGSSVQDDAFWCIDHLAANIKAHHGYTTDSRCFKDLMNFLSELSAENRRNFLMFATGAPTLPIGGFSGLKPPLTVVKKEAPSAPLTADDFMPSVMTCANYLKLPEYSSAEMLKQKLQLAMREGQCAFLLS</sequence>
<dbReference type="OrthoDB" id="409931at2759"/>
<gene>
    <name evidence="7" type="primary">UPL3</name>
    <name evidence="7" type="ORF">AK812_SmicGene25968</name>
</gene>
<evidence type="ECO:0000256" key="4">
    <source>
        <dbReference type="ARBA" id="ARBA00023315"/>
    </source>
</evidence>
<evidence type="ECO:0000313" key="8">
    <source>
        <dbReference type="Proteomes" id="UP000186817"/>
    </source>
</evidence>
<keyword evidence="3 5" id="KW-0833">Ubl conjugation pathway</keyword>
<comment type="caution">
    <text evidence="7">The sequence shown here is derived from an EMBL/GenBank/DDBJ whole genome shotgun (WGS) entry which is preliminary data.</text>
</comment>
<feature type="domain" description="HECT" evidence="6">
    <location>
        <begin position="285"/>
        <end position="624"/>
    </location>
</feature>
<dbReference type="Gene3D" id="3.90.1750.10">
    <property type="entry name" value="Hect, E3 ligase catalytic domains"/>
    <property type="match status" value="1"/>
</dbReference>
<dbReference type="GO" id="GO:0000209">
    <property type="term" value="P:protein polyubiquitination"/>
    <property type="evidence" value="ECO:0007669"/>
    <property type="project" value="TreeGrafter"/>
</dbReference>
<dbReference type="EMBL" id="LSRX01000629">
    <property type="protein sequence ID" value="OLP92254.1"/>
    <property type="molecule type" value="Genomic_DNA"/>
</dbReference>
<dbReference type="InterPro" id="IPR045322">
    <property type="entry name" value="HECTD1/TRIP12-like"/>
</dbReference>
<dbReference type="PROSITE" id="PS50237">
    <property type="entry name" value="HECT"/>
    <property type="match status" value="1"/>
</dbReference>
<proteinExistence type="inferred from homology"/>
<dbReference type="GO" id="GO:0008374">
    <property type="term" value="F:O-acyltransferase activity"/>
    <property type="evidence" value="ECO:0007669"/>
    <property type="project" value="InterPro"/>
</dbReference>
<feature type="active site" description="Glycyl thioester intermediate" evidence="5">
    <location>
        <position position="591"/>
    </location>
</feature>
<protein>
    <submittedName>
        <fullName evidence="7">E3 ubiquitin-protein ligase UPL3</fullName>
    </submittedName>
</protein>
<dbReference type="Gene3D" id="3.30.2160.10">
    <property type="entry name" value="Hect, E3 ligase catalytic domain"/>
    <property type="match status" value="1"/>
</dbReference>
<dbReference type="GO" id="GO:0061630">
    <property type="term" value="F:ubiquitin protein ligase activity"/>
    <property type="evidence" value="ECO:0007669"/>
    <property type="project" value="InterPro"/>
</dbReference>
<evidence type="ECO:0000259" key="6">
    <source>
        <dbReference type="PROSITE" id="PS50237"/>
    </source>
</evidence>
<dbReference type="OMA" id="CTAFGRS"/>
<accession>A0A1Q9DAM9</accession>
<dbReference type="PANTHER" id="PTHR45670:SF1">
    <property type="entry name" value="E3 UBIQUITIN-PROTEIN LIGASE HECTD1"/>
    <property type="match status" value="1"/>
</dbReference>
<dbReference type="SMART" id="SM00119">
    <property type="entry name" value="HECTc"/>
    <property type="match status" value="1"/>
</dbReference>
<name>A0A1Q9DAM9_SYMMI</name>
<evidence type="ECO:0000256" key="2">
    <source>
        <dbReference type="ARBA" id="ARBA00022679"/>
    </source>
</evidence>
<reference evidence="7 8" key="1">
    <citation type="submission" date="2016-02" db="EMBL/GenBank/DDBJ databases">
        <title>Genome analysis of coral dinoflagellate symbionts highlights evolutionary adaptations to a symbiotic lifestyle.</title>
        <authorList>
            <person name="Aranda M."/>
            <person name="Li Y."/>
            <person name="Liew Y.J."/>
            <person name="Baumgarten S."/>
            <person name="Simakov O."/>
            <person name="Wilson M."/>
            <person name="Piel J."/>
            <person name="Ashoor H."/>
            <person name="Bougouffa S."/>
            <person name="Bajic V.B."/>
            <person name="Ryu T."/>
            <person name="Ravasi T."/>
            <person name="Bayer T."/>
            <person name="Micklem G."/>
            <person name="Kim H."/>
            <person name="Bhak J."/>
            <person name="Lajeunesse T.C."/>
            <person name="Voolstra C.R."/>
        </authorList>
    </citation>
    <scope>NUCLEOTIDE SEQUENCE [LARGE SCALE GENOMIC DNA]</scope>
    <source>
        <strain evidence="7 8">CCMP2467</strain>
    </source>
</reference>
<dbReference type="Pfam" id="PF03982">
    <property type="entry name" value="DAGAT"/>
    <property type="match status" value="1"/>
</dbReference>
<dbReference type="Gene3D" id="3.30.2410.10">
    <property type="entry name" value="Hect, E3 ligase catalytic domain"/>
    <property type="match status" value="1"/>
</dbReference>
<keyword evidence="2" id="KW-0808">Transferase</keyword>
<dbReference type="InterPro" id="IPR007130">
    <property type="entry name" value="DAGAT"/>
</dbReference>